<organism evidence="9 10">
    <name type="scientific">Dissulfurirhabdus thermomarina</name>
    <dbReference type="NCBI Taxonomy" id="1765737"/>
    <lineage>
        <taxon>Bacteria</taxon>
        <taxon>Deltaproteobacteria</taxon>
        <taxon>Dissulfurirhabdaceae</taxon>
        <taxon>Dissulfurirhabdus</taxon>
    </lineage>
</organism>
<evidence type="ECO:0000256" key="5">
    <source>
        <dbReference type="ARBA" id="ARBA00022989"/>
    </source>
</evidence>
<keyword evidence="5 7" id="KW-1133">Transmembrane helix</keyword>
<dbReference type="Pfam" id="PF00528">
    <property type="entry name" value="BPD_transp_1"/>
    <property type="match status" value="1"/>
</dbReference>
<keyword evidence="6 7" id="KW-0472">Membrane</keyword>
<evidence type="ECO:0000313" key="10">
    <source>
        <dbReference type="Proteomes" id="UP000469346"/>
    </source>
</evidence>
<dbReference type="InterPro" id="IPR035906">
    <property type="entry name" value="MetI-like_sf"/>
</dbReference>
<dbReference type="EMBL" id="JAAGRR010000020">
    <property type="protein sequence ID" value="NDY41849.1"/>
    <property type="molecule type" value="Genomic_DNA"/>
</dbReference>
<dbReference type="PROSITE" id="PS50928">
    <property type="entry name" value="ABC_TM1"/>
    <property type="match status" value="1"/>
</dbReference>
<dbReference type="Gene3D" id="1.10.3720.10">
    <property type="entry name" value="MetI-like"/>
    <property type="match status" value="1"/>
</dbReference>
<dbReference type="FunFam" id="1.10.3720.10:FF:000003">
    <property type="entry name" value="Aliphatic sulfonate ABC transporter permease"/>
    <property type="match status" value="1"/>
</dbReference>
<feature type="transmembrane region" description="Helical" evidence="7">
    <location>
        <begin position="85"/>
        <end position="105"/>
    </location>
</feature>
<dbReference type="Proteomes" id="UP000469346">
    <property type="component" value="Unassembled WGS sequence"/>
</dbReference>
<comment type="caution">
    <text evidence="9">The sequence shown here is derived from an EMBL/GenBank/DDBJ whole genome shotgun (WGS) entry which is preliminary data.</text>
</comment>
<evidence type="ECO:0000256" key="7">
    <source>
        <dbReference type="RuleBase" id="RU363032"/>
    </source>
</evidence>
<dbReference type="PANTHER" id="PTHR30151">
    <property type="entry name" value="ALKANE SULFONATE ABC TRANSPORTER-RELATED, MEMBRANE SUBUNIT"/>
    <property type="match status" value="1"/>
</dbReference>
<feature type="transmembrane region" description="Helical" evidence="7">
    <location>
        <begin position="238"/>
        <end position="256"/>
    </location>
</feature>
<evidence type="ECO:0000313" key="9">
    <source>
        <dbReference type="EMBL" id="NDY41849.1"/>
    </source>
</evidence>
<feature type="transmembrane region" description="Helical" evidence="7">
    <location>
        <begin position="142"/>
        <end position="164"/>
    </location>
</feature>
<reference evidence="9 10" key="1">
    <citation type="submission" date="2020-02" db="EMBL/GenBank/DDBJ databases">
        <title>Comparative genomics of sulfur disproportionating microorganisms.</title>
        <authorList>
            <person name="Ward L.M."/>
            <person name="Bertran E."/>
            <person name="Johnston D.T."/>
        </authorList>
    </citation>
    <scope>NUCLEOTIDE SEQUENCE [LARGE SCALE GENOMIC DNA]</scope>
    <source>
        <strain evidence="9 10">DSM 100025</strain>
    </source>
</reference>
<feature type="transmembrane region" description="Helical" evidence="7">
    <location>
        <begin position="117"/>
        <end position="136"/>
    </location>
</feature>
<keyword evidence="2 7" id="KW-0813">Transport</keyword>
<gene>
    <name evidence="9" type="ORF">G3N55_03145</name>
</gene>
<accession>A0A6N9TL56</accession>
<dbReference type="InterPro" id="IPR000515">
    <property type="entry name" value="MetI-like"/>
</dbReference>
<dbReference type="AlphaFoldDB" id="A0A6N9TL56"/>
<evidence type="ECO:0000256" key="4">
    <source>
        <dbReference type="ARBA" id="ARBA00022692"/>
    </source>
</evidence>
<comment type="subcellular location">
    <subcellularLocation>
        <location evidence="1 7">Cell membrane</location>
        <topology evidence="1 7">Multi-pass membrane protein</topology>
    </subcellularLocation>
</comment>
<evidence type="ECO:0000256" key="1">
    <source>
        <dbReference type="ARBA" id="ARBA00004651"/>
    </source>
</evidence>
<evidence type="ECO:0000256" key="6">
    <source>
        <dbReference type="ARBA" id="ARBA00023136"/>
    </source>
</evidence>
<sequence length="272" mass="29678">MSLVGEEKIFVTPDEGAGLGRPRRFAAALLSFGVFAAVWQLGVAAFHVSPLTLPGPADVAAGLWELLWSGRLLDHVVASLFRVTWGYLLAVVLAVPLGLVLGVWSLGWRLFNPVIQFFRPISPLAWIPLALTWFGIGDRPAIFLIFLSSFFPLLVFTMSGVACVKTTYIRVALNFGIRGVELLRRVILPGARPSIVVGLRITLGTAWLVIVAAEMIAVKSGLGYLIVDARNAFRMDQVVGGMVVIGAIGLGLDLVIRRLELLPSIRWHQMER</sequence>
<proteinExistence type="inferred from homology"/>
<dbReference type="GO" id="GO:0005886">
    <property type="term" value="C:plasma membrane"/>
    <property type="evidence" value="ECO:0007669"/>
    <property type="project" value="UniProtKB-SubCell"/>
</dbReference>
<evidence type="ECO:0000256" key="3">
    <source>
        <dbReference type="ARBA" id="ARBA00022475"/>
    </source>
</evidence>
<evidence type="ECO:0000256" key="2">
    <source>
        <dbReference type="ARBA" id="ARBA00022448"/>
    </source>
</evidence>
<feature type="domain" description="ABC transmembrane type-1" evidence="8">
    <location>
        <begin position="76"/>
        <end position="256"/>
    </location>
</feature>
<comment type="similarity">
    <text evidence="7">Belongs to the binding-protein-dependent transport system permease family.</text>
</comment>
<evidence type="ECO:0000259" key="8">
    <source>
        <dbReference type="PROSITE" id="PS50928"/>
    </source>
</evidence>
<keyword evidence="3" id="KW-1003">Cell membrane</keyword>
<dbReference type="PANTHER" id="PTHR30151:SF0">
    <property type="entry name" value="ABC TRANSPORTER PERMEASE PROTEIN MJ0413-RELATED"/>
    <property type="match status" value="1"/>
</dbReference>
<feature type="transmembrane region" description="Helical" evidence="7">
    <location>
        <begin position="194"/>
        <end position="218"/>
    </location>
</feature>
<dbReference type="CDD" id="cd06261">
    <property type="entry name" value="TM_PBP2"/>
    <property type="match status" value="1"/>
</dbReference>
<name>A0A6N9TL56_DISTH</name>
<protein>
    <submittedName>
        <fullName evidence="9">ABC transporter permease</fullName>
    </submittedName>
</protein>
<dbReference type="SUPFAM" id="SSF161098">
    <property type="entry name" value="MetI-like"/>
    <property type="match status" value="1"/>
</dbReference>
<dbReference type="GO" id="GO:0042918">
    <property type="term" value="P:alkanesulfonate transmembrane transport"/>
    <property type="evidence" value="ECO:0007669"/>
    <property type="project" value="UniProtKB-ARBA"/>
</dbReference>
<dbReference type="RefSeq" id="WP_163298002.1">
    <property type="nucleotide sequence ID" value="NZ_JAAGRR010000020.1"/>
</dbReference>
<feature type="transmembrane region" description="Helical" evidence="7">
    <location>
        <begin position="25"/>
        <end position="46"/>
    </location>
</feature>
<keyword evidence="4 7" id="KW-0812">Transmembrane</keyword>
<keyword evidence="10" id="KW-1185">Reference proteome</keyword>